<dbReference type="InterPro" id="IPR021317">
    <property type="entry name" value="DUF2917"/>
</dbReference>
<dbReference type="RefSeq" id="WP_273599790.1">
    <property type="nucleotide sequence ID" value="NZ_JAQQXT010000004.1"/>
</dbReference>
<name>A0ABT5KC36_9BURK</name>
<organism evidence="1 2">
    <name type="scientific">Roseateles albus</name>
    <dbReference type="NCBI Taxonomy" id="2987525"/>
    <lineage>
        <taxon>Bacteria</taxon>
        <taxon>Pseudomonadati</taxon>
        <taxon>Pseudomonadota</taxon>
        <taxon>Betaproteobacteria</taxon>
        <taxon>Burkholderiales</taxon>
        <taxon>Sphaerotilaceae</taxon>
        <taxon>Roseateles</taxon>
    </lineage>
</organism>
<protein>
    <submittedName>
        <fullName evidence="1">DUF2917 domain-containing protein</fullName>
    </submittedName>
</protein>
<sequence>MDNTLTRTDITPEPGSLCKQLKLPANAASQLLQLRCGQSLLVQVSQGWLWLTRDGELDDIILPSGSRLQLQEPGNYRLGAFGPADAAVTSWSAPR</sequence>
<gene>
    <name evidence="1" type="ORF">PRZ03_07935</name>
</gene>
<evidence type="ECO:0000313" key="2">
    <source>
        <dbReference type="Proteomes" id="UP001221189"/>
    </source>
</evidence>
<keyword evidence="2" id="KW-1185">Reference proteome</keyword>
<dbReference type="EMBL" id="JAQQXT010000004">
    <property type="protein sequence ID" value="MDC8771500.1"/>
    <property type="molecule type" value="Genomic_DNA"/>
</dbReference>
<dbReference type="Pfam" id="PF11142">
    <property type="entry name" value="DUF2917"/>
    <property type="match status" value="1"/>
</dbReference>
<dbReference type="Proteomes" id="UP001221189">
    <property type="component" value="Unassembled WGS sequence"/>
</dbReference>
<proteinExistence type="predicted"/>
<accession>A0ABT5KC36</accession>
<comment type="caution">
    <text evidence="1">The sequence shown here is derived from an EMBL/GenBank/DDBJ whole genome shotgun (WGS) entry which is preliminary data.</text>
</comment>
<reference evidence="1 2" key="1">
    <citation type="submission" date="2022-10" db="EMBL/GenBank/DDBJ databases">
        <title>Paucibacter sp. hw1 Genome sequencing.</title>
        <authorList>
            <person name="Park S."/>
        </authorList>
    </citation>
    <scope>NUCLEOTIDE SEQUENCE [LARGE SCALE GENOMIC DNA]</scope>
    <source>
        <strain evidence="2">hw1</strain>
    </source>
</reference>
<evidence type="ECO:0000313" key="1">
    <source>
        <dbReference type="EMBL" id="MDC8771500.1"/>
    </source>
</evidence>